<name>T0Q590_SAPDV</name>
<protein>
    <recommendedName>
        <fullName evidence="4">Secreted protein</fullName>
    </recommendedName>
</protein>
<dbReference type="VEuPathDB" id="FungiDB:SDRG_13666"/>
<organism evidence="2 3">
    <name type="scientific">Saprolegnia diclina (strain VS20)</name>
    <dbReference type="NCBI Taxonomy" id="1156394"/>
    <lineage>
        <taxon>Eukaryota</taxon>
        <taxon>Sar</taxon>
        <taxon>Stramenopiles</taxon>
        <taxon>Oomycota</taxon>
        <taxon>Saprolegniomycetes</taxon>
        <taxon>Saprolegniales</taxon>
        <taxon>Saprolegniaceae</taxon>
        <taxon>Saprolegnia</taxon>
    </lineage>
</organism>
<dbReference type="RefSeq" id="XP_008617987.1">
    <property type="nucleotide sequence ID" value="XM_008619765.1"/>
</dbReference>
<dbReference type="PANTHER" id="PTHR35455">
    <property type="entry name" value="UNNAMED PRODUCT"/>
    <property type="match status" value="1"/>
</dbReference>
<accession>T0Q590</accession>
<dbReference type="Proteomes" id="UP000030762">
    <property type="component" value="Unassembled WGS sequence"/>
</dbReference>
<dbReference type="PANTHER" id="PTHR35455:SF1">
    <property type="entry name" value="AGAP005842-PA"/>
    <property type="match status" value="1"/>
</dbReference>
<evidence type="ECO:0008006" key="4">
    <source>
        <dbReference type="Google" id="ProtNLM"/>
    </source>
</evidence>
<keyword evidence="1" id="KW-0732">Signal</keyword>
<dbReference type="InParanoid" id="T0Q590"/>
<dbReference type="Pfam" id="PF16029">
    <property type="entry name" value="DUF4787"/>
    <property type="match status" value="1"/>
</dbReference>
<reference evidence="2 3" key="1">
    <citation type="submission" date="2012-04" db="EMBL/GenBank/DDBJ databases">
        <title>The Genome Sequence of Saprolegnia declina VS20.</title>
        <authorList>
            <consortium name="The Broad Institute Genome Sequencing Platform"/>
            <person name="Russ C."/>
            <person name="Nusbaum C."/>
            <person name="Tyler B."/>
            <person name="van West P."/>
            <person name="Dieguez-Uribeondo J."/>
            <person name="de Bruijn I."/>
            <person name="Tripathy S."/>
            <person name="Jiang R."/>
            <person name="Young S.K."/>
            <person name="Zeng Q."/>
            <person name="Gargeya S."/>
            <person name="Fitzgerald M."/>
            <person name="Haas B."/>
            <person name="Abouelleil A."/>
            <person name="Alvarado L."/>
            <person name="Arachchi H.M."/>
            <person name="Berlin A."/>
            <person name="Chapman S.B."/>
            <person name="Goldberg J."/>
            <person name="Griggs A."/>
            <person name="Gujja S."/>
            <person name="Hansen M."/>
            <person name="Howarth C."/>
            <person name="Imamovic A."/>
            <person name="Larimer J."/>
            <person name="McCowen C."/>
            <person name="Montmayeur A."/>
            <person name="Murphy C."/>
            <person name="Neiman D."/>
            <person name="Pearson M."/>
            <person name="Priest M."/>
            <person name="Roberts A."/>
            <person name="Saif S."/>
            <person name="Shea T."/>
            <person name="Sisk P."/>
            <person name="Sykes S."/>
            <person name="Wortman J."/>
            <person name="Nusbaum C."/>
            <person name="Birren B."/>
        </authorList>
    </citation>
    <scope>NUCLEOTIDE SEQUENCE [LARGE SCALE GENOMIC DNA]</scope>
    <source>
        <strain evidence="2 3">VS20</strain>
    </source>
</reference>
<evidence type="ECO:0000256" key="1">
    <source>
        <dbReference type="SAM" id="SignalP"/>
    </source>
</evidence>
<evidence type="ECO:0000313" key="3">
    <source>
        <dbReference type="Proteomes" id="UP000030762"/>
    </source>
</evidence>
<dbReference type="OMA" id="IDMENCA"/>
<gene>
    <name evidence="2" type="ORF">SDRG_13666</name>
</gene>
<dbReference type="AlphaFoldDB" id="T0Q590"/>
<feature type="chain" id="PRO_5004569874" description="Secreted protein" evidence="1">
    <location>
        <begin position="20"/>
        <end position="108"/>
    </location>
</feature>
<dbReference type="OrthoDB" id="1915375at2759"/>
<keyword evidence="3" id="KW-1185">Reference proteome</keyword>
<dbReference type="EMBL" id="JH767193">
    <property type="protein sequence ID" value="EQC28590.1"/>
    <property type="molecule type" value="Genomic_DNA"/>
</dbReference>
<proteinExistence type="predicted"/>
<evidence type="ECO:0000313" key="2">
    <source>
        <dbReference type="EMBL" id="EQC28590.1"/>
    </source>
</evidence>
<dbReference type="InterPro" id="IPR031985">
    <property type="entry name" value="DUF4787"/>
</dbReference>
<sequence>MRWACVVLLALTLGNTAEAKGNRYARVDRKWKMQKKACTDVDCSHLAPAVNMNCVNECTSPDCYASVYASEPLEDGEVDDYRAHRFTSCLRKEFLKRKPTAQSNRDEL</sequence>
<dbReference type="GeneID" id="19954393"/>
<feature type="signal peptide" evidence="1">
    <location>
        <begin position="1"/>
        <end position="19"/>
    </location>
</feature>